<evidence type="ECO:0008006" key="3">
    <source>
        <dbReference type="Google" id="ProtNLM"/>
    </source>
</evidence>
<evidence type="ECO:0000313" key="1">
    <source>
        <dbReference type="EMBL" id="MFG1371470.1"/>
    </source>
</evidence>
<keyword evidence="2" id="KW-1185">Reference proteome</keyword>
<gene>
    <name evidence="1" type="ORF">V5F32_04770</name>
</gene>
<organism evidence="1 2">
    <name type="scientific">Xanthobacter oligotrophicus</name>
    <dbReference type="NCBI Taxonomy" id="2607286"/>
    <lineage>
        <taxon>Bacteria</taxon>
        <taxon>Pseudomonadati</taxon>
        <taxon>Pseudomonadota</taxon>
        <taxon>Alphaproteobacteria</taxon>
        <taxon>Hyphomicrobiales</taxon>
        <taxon>Xanthobacteraceae</taxon>
        <taxon>Xanthobacter</taxon>
    </lineage>
</organism>
<dbReference type="Proteomes" id="UP001604002">
    <property type="component" value="Unassembled WGS sequence"/>
</dbReference>
<proteinExistence type="predicted"/>
<reference evidence="1 2" key="1">
    <citation type="submission" date="2024-02" db="EMBL/GenBank/DDBJ databases">
        <title>Expansion and revision of Xanthobacter and proposal of Roseixanthobacter gen. nov.</title>
        <authorList>
            <person name="Soltysiak M.P.M."/>
            <person name="Jalihal A."/>
            <person name="Ory A."/>
            <person name="Chrisophersen C."/>
            <person name="Lee A.D."/>
            <person name="Boulton J."/>
            <person name="Springer M."/>
        </authorList>
    </citation>
    <scope>NUCLEOTIDE SEQUENCE [LARGE SCALE GENOMIC DNA]</scope>
    <source>
        <strain evidence="1 2">23A</strain>
    </source>
</reference>
<comment type="caution">
    <text evidence="1">The sequence shown here is derived from an EMBL/GenBank/DDBJ whole genome shotgun (WGS) entry which is preliminary data.</text>
</comment>
<evidence type="ECO:0000313" key="2">
    <source>
        <dbReference type="Proteomes" id="UP001604002"/>
    </source>
</evidence>
<name>A0ABW6ZRY0_9HYPH</name>
<accession>A0ABW6ZRY0</accession>
<protein>
    <recommendedName>
        <fullName evidence="3">DUF2188 domain-containing protein</fullName>
    </recommendedName>
</protein>
<sequence>MTRLAIDHDADGAYAVITRPGAPAERIPITHRDAVRLMSEAAQVVLVEEGRRQSNMQIVHRASADAAPPHFVGALGE</sequence>
<dbReference type="EMBL" id="JBAFVH010000002">
    <property type="protein sequence ID" value="MFG1371470.1"/>
    <property type="molecule type" value="Genomic_DNA"/>
</dbReference>
<dbReference type="RefSeq" id="WP_393991451.1">
    <property type="nucleotide sequence ID" value="NZ_JBAFVH010000002.1"/>
</dbReference>